<dbReference type="EC" id="2.7.13.3" evidence="2"/>
<feature type="transmembrane region" description="Helical" evidence="7">
    <location>
        <begin position="253"/>
        <end position="275"/>
    </location>
</feature>
<keyword evidence="5 9" id="KW-0418">Kinase</keyword>
<dbReference type="GO" id="GO:0000155">
    <property type="term" value="F:phosphorelay sensor kinase activity"/>
    <property type="evidence" value="ECO:0007669"/>
    <property type="project" value="InterPro"/>
</dbReference>
<evidence type="ECO:0000256" key="1">
    <source>
        <dbReference type="ARBA" id="ARBA00000085"/>
    </source>
</evidence>
<dbReference type="InterPro" id="IPR036890">
    <property type="entry name" value="HATPase_C_sf"/>
</dbReference>
<dbReference type="EMBL" id="FSRA01000002">
    <property type="protein sequence ID" value="SIO46660.1"/>
    <property type="molecule type" value="Genomic_DNA"/>
</dbReference>
<evidence type="ECO:0000313" key="10">
    <source>
        <dbReference type="Proteomes" id="UP000185003"/>
    </source>
</evidence>
<dbReference type="InterPro" id="IPR004358">
    <property type="entry name" value="Sig_transdc_His_kin-like_C"/>
</dbReference>
<keyword evidence="7" id="KW-0472">Membrane</keyword>
<dbReference type="AlphaFoldDB" id="A0A1N6JQV5"/>
<dbReference type="Pfam" id="PF02518">
    <property type="entry name" value="HATPase_c"/>
    <property type="match status" value="1"/>
</dbReference>
<evidence type="ECO:0000313" key="9">
    <source>
        <dbReference type="EMBL" id="SIO46660.1"/>
    </source>
</evidence>
<dbReference type="InterPro" id="IPR003594">
    <property type="entry name" value="HATPase_dom"/>
</dbReference>
<evidence type="ECO:0000256" key="5">
    <source>
        <dbReference type="ARBA" id="ARBA00022777"/>
    </source>
</evidence>
<comment type="catalytic activity">
    <reaction evidence="1">
        <text>ATP + protein L-histidine = ADP + protein N-phospho-L-histidine.</text>
        <dbReference type="EC" id="2.7.13.3"/>
    </reaction>
</comment>
<dbReference type="CDD" id="cd00075">
    <property type="entry name" value="HATPase"/>
    <property type="match status" value="1"/>
</dbReference>
<keyword evidence="3" id="KW-0597">Phosphoprotein</keyword>
<evidence type="ECO:0000256" key="3">
    <source>
        <dbReference type="ARBA" id="ARBA00022553"/>
    </source>
</evidence>
<proteinExistence type="predicted"/>
<feature type="domain" description="Histidine kinase" evidence="8">
    <location>
        <begin position="294"/>
        <end position="510"/>
    </location>
</feature>
<keyword evidence="10" id="KW-1185">Reference proteome</keyword>
<dbReference type="FunFam" id="3.30.565.10:FF:000006">
    <property type="entry name" value="Sensor histidine kinase WalK"/>
    <property type="match status" value="1"/>
</dbReference>
<dbReference type="InterPro" id="IPR005467">
    <property type="entry name" value="His_kinase_dom"/>
</dbReference>
<dbReference type="PROSITE" id="PS50109">
    <property type="entry name" value="HIS_KIN"/>
    <property type="match status" value="1"/>
</dbReference>
<accession>A0A1N6JQV5</accession>
<dbReference type="PANTHER" id="PTHR43711">
    <property type="entry name" value="TWO-COMPONENT HISTIDINE KINASE"/>
    <property type="match status" value="1"/>
</dbReference>
<dbReference type="SMART" id="SM00387">
    <property type="entry name" value="HATPase_c"/>
    <property type="match status" value="1"/>
</dbReference>
<keyword evidence="4" id="KW-0808">Transferase</keyword>
<evidence type="ECO:0000259" key="8">
    <source>
        <dbReference type="PROSITE" id="PS50109"/>
    </source>
</evidence>
<keyword evidence="6" id="KW-0902">Two-component regulatory system</keyword>
<dbReference type="InterPro" id="IPR036097">
    <property type="entry name" value="HisK_dim/P_sf"/>
</dbReference>
<reference evidence="10" key="1">
    <citation type="submission" date="2016-11" db="EMBL/GenBank/DDBJ databases">
        <authorList>
            <person name="Varghese N."/>
            <person name="Submissions S."/>
        </authorList>
    </citation>
    <scope>NUCLEOTIDE SEQUENCE [LARGE SCALE GENOMIC DNA]</scope>
    <source>
        <strain evidence="10">DSM 24787</strain>
    </source>
</reference>
<evidence type="ECO:0000256" key="7">
    <source>
        <dbReference type="SAM" id="Phobius"/>
    </source>
</evidence>
<evidence type="ECO:0000256" key="2">
    <source>
        <dbReference type="ARBA" id="ARBA00012438"/>
    </source>
</evidence>
<dbReference type="CDD" id="cd00082">
    <property type="entry name" value="HisKA"/>
    <property type="match status" value="1"/>
</dbReference>
<dbReference type="Gene3D" id="3.30.565.10">
    <property type="entry name" value="Histidine kinase-like ATPase, C-terminal domain"/>
    <property type="match status" value="1"/>
</dbReference>
<dbReference type="PRINTS" id="PR00344">
    <property type="entry name" value="BCTRLSENSOR"/>
</dbReference>
<keyword evidence="7" id="KW-0812">Transmembrane</keyword>
<evidence type="ECO:0000256" key="4">
    <source>
        <dbReference type="ARBA" id="ARBA00022679"/>
    </source>
</evidence>
<dbReference type="Pfam" id="PF00512">
    <property type="entry name" value="HisKA"/>
    <property type="match status" value="1"/>
</dbReference>
<dbReference type="SMART" id="SM00388">
    <property type="entry name" value="HisKA"/>
    <property type="match status" value="1"/>
</dbReference>
<dbReference type="SUPFAM" id="SSF47384">
    <property type="entry name" value="Homodimeric domain of signal transducing histidine kinase"/>
    <property type="match status" value="1"/>
</dbReference>
<dbReference type="PANTHER" id="PTHR43711:SF1">
    <property type="entry name" value="HISTIDINE KINASE 1"/>
    <property type="match status" value="1"/>
</dbReference>
<dbReference type="InterPro" id="IPR050736">
    <property type="entry name" value="Sensor_HK_Regulatory"/>
</dbReference>
<evidence type="ECO:0000256" key="6">
    <source>
        <dbReference type="ARBA" id="ARBA00023012"/>
    </source>
</evidence>
<name>A0A1N6JQV5_9BACT</name>
<dbReference type="InterPro" id="IPR003661">
    <property type="entry name" value="HisK_dim/P_dom"/>
</dbReference>
<organism evidence="9 10">
    <name type="scientific">Chitinophaga niabensis</name>
    <dbReference type="NCBI Taxonomy" id="536979"/>
    <lineage>
        <taxon>Bacteria</taxon>
        <taxon>Pseudomonadati</taxon>
        <taxon>Bacteroidota</taxon>
        <taxon>Chitinophagia</taxon>
        <taxon>Chitinophagales</taxon>
        <taxon>Chitinophagaceae</taxon>
        <taxon>Chitinophaga</taxon>
    </lineage>
</organism>
<dbReference type="Proteomes" id="UP000185003">
    <property type="component" value="Unassembled WGS sequence"/>
</dbReference>
<dbReference type="STRING" id="536979.SAMN04488055_4284"/>
<gene>
    <name evidence="9" type="ORF">SAMN04488055_4284</name>
</gene>
<protein>
    <recommendedName>
        <fullName evidence="2">histidine kinase</fullName>
        <ecNumber evidence="2">2.7.13.3</ecNumber>
    </recommendedName>
</protein>
<dbReference type="SUPFAM" id="SSF55874">
    <property type="entry name" value="ATPase domain of HSP90 chaperone/DNA topoisomerase II/histidine kinase"/>
    <property type="match status" value="1"/>
</dbReference>
<dbReference type="Gene3D" id="1.10.287.130">
    <property type="match status" value="1"/>
</dbReference>
<keyword evidence="7" id="KW-1133">Transmembrane helix</keyword>
<sequence>MSTCILGIFAFQAYWLYNSYKLRLEEFNKDINDALRTAVYNKQFMDAGRFIGRRYPSVNASYALRGKPAVFMKDSVFLRKARPMSGLTVMADSVRGTVVGKAMPVGGEAVFMEAEPYNDSIAPRRFQRLIHSTNATTLNIQIRDRDTAYRFYADSLSRQISDMLILNRIYKERFSAKKVDSVYKEELLSRGINVSYKLDTFRVEEDSFQKDTIIFLSEPVNLLQTAKIPFNPFSDILVQASFSNPVQRILGQMIGPLLSTALLLMLTVLCFIYMLRTILKQKKLSEVKNDFINNMTHELKTPIATVSAAVEAMQNFNALNDQQKTQKYLSISRQELTRLSDLVEKVLHIAAEEKDDFELYREETDLNDLISHIITNHRLKANKKVDFTYTILSDAMVKVDKTHLSNALNNLVDNAIKYSGEPAEITIQVSRLQDRLKIVVKDNGIGIPHNYQDSIFEKFFRVPTGNLHNVKGFGLGLSYVKKIVEKHGGFIRVKSEPDKGSEFLLEIPEI</sequence>